<feature type="transmembrane region" description="Helical" evidence="5">
    <location>
        <begin position="534"/>
        <end position="557"/>
    </location>
</feature>
<accession>A0ABQ5UNU2</accession>
<keyword evidence="8" id="KW-1185">Reference proteome</keyword>
<feature type="transmembrane region" description="Helical" evidence="5">
    <location>
        <begin position="200"/>
        <end position="221"/>
    </location>
</feature>
<dbReference type="Pfam" id="PF13632">
    <property type="entry name" value="Glyco_trans_2_3"/>
    <property type="match status" value="1"/>
</dbReference>
<evidence type="ECO:0000256" key="2">
    <source>
        <dbReference type="ARBA" id="ARBA00022676"/>
    </source>
</evidence>
<keyword evidence="5" id="KW-0472">Membrane</keyword>
<keyword evidence="2" id="KW-0328">Glycosyltransferase</keyword>
<dbReference type="InterPro" id="IPR029044">
    <property type="entry name" value="Nucleotide-diphossugar_trans"/>
</dbReference>
<dbReference type="Proteomes" id="UP001161405">
    <property type="component" value="Unassembled WGS sequence"/>
</dbReference>
<evidence type="ECO:0000256" key="5">
    <source>
        <dbReference type="SAM" id="Phobius"/>
    </source>
</evidence>
<feature type="transmembrane region" description="Helical" evidence="5">
    <location>
        <begin position="488"/>
        <end position="514"/>
    </location>
</feature>
<feature type="region of interest" description="Disordered" evidence="4">
    <location>
        <begin position="602"/>
        <end position="632"/>
    </location>
</feature>
<dbReference type="Gene3D" id="3.90.550.10">
    <property type="entry name" value="Spore Coat Polysaccharide Biosynthesis Protein SpsA, Chain A"/>
    <property type="match status" value="1"/>
</dbReference>
<feature type="transmembrane region" description="Helical" evidence="5">
    <location>
        <begin position="177"/>
        <end position="194"/>
    </location>
</feature>
<dbReference type="GO" id="GO:0016740">
    <property type="term" value="F:transferase activity"/>
    <property type="evidence" value="ECO:0007669"/>
    <property type="project" value="UniProtKB-KW"/>
</dbReference>
<reference evidence="7" key="2">
    <citation type="submission" date="2023-01" db="EMBL/GenBank/DDBJ databases">
        <title>Draft genome sequence of Maritalea porphyrae strain NBRC 107169.</title>
        <authorList>
            <person name="Sun Q."/>
            <person name="Mori K."/>
        </authorList>
    </citation>
    <scope>NUCLEOTIDE SEQUENCE</scope>
    <source>
        <strain evidence="7">NBRC 107169</strain>
    </source>
</reference>
<dbReference type="SUPFAM" id="SSF53448">
    <property type="entry name" value="Nucleotide-diphospho-sugar transferases"/>
    <property type="match status" value="1"/>
</dbReference>
<evidence type="ECO:0000256" key="1">
    <source>
        <dbReference type="ARBA" id="ARBA00006739"/>
    </source>
</evidence>
<name>A0ABQ5UNU2_9HYPH</name>
<feature type="domain" description="Glycosyltransferase 2-like" evidence="6">
    <location>
        <begin position="328"/>
        <end position="536"/>
    </location>
</feature>
<dbReference type="EMBL" id="BSNI01000001">
    <property type="protein sequence ID" value="GLQ15980.1"/>
    <property type="molecule type" value="Genomic_DNA"/>
</dbReference>
<evidence type="ECO:0000256" key="4">
    <source>
        <dbReference type="SAM" id="MobiDB-lite"/>
    </source>
</evidence>
<sequence>MDGLNEPLGAALLRRVFKEYYQSDWSALFALRKAADARVDPFEYCAAQLNLSEQDVYARAAKVLELAFTQQVPPLAVRALNVDNIDQLKSVASLRGKMLDRDVLFISPDFWRYVELAKRISENHQLRGQLCMVAPSALRSAFVFQQGTALYESAIVRLARKWPFASAHLGLSKITRYSFLIIVCAVALSVFFPLGWFQPIATLLMTLLFLLPAGFRLACAFNGRIVKPMDRTTLLGDNQLPIYTVIIPLRDEAILVEQLVKAMQALNYPAEKLDIKFVVEATSAKTIEAVEPHLNDIRFELIKVPDSEPRTKPKAVNFALPFARGEHLVIFDAEDIPEPNQLRLAATLFAKNAELECLQAELVIDNANENPLTALFATEYAAQFGLIMPTLAQLNMPMPLGGTSNHFRTQTLIDIGAWDSFNVTEDADLGIRLARKKLKCGVLPSYTREEAPIGIWPWVKQRTRWMKGWMQTLLVHSRDFRSLFHQIGWMNAIIFYIYVGGLVFSAPLHGLFVAKLAFELFTQKGLVLTQYLQFNMYTLILITGYLSAISTAFLGLLHTRQLHLFGWQFLLPFYWLLTSFATLRAALQLAITPFSWEKTTHARTQLPRHDRTKTDATNSAAPSTAASKSIYL</sequence>
<evidence type="ECO:0000256" key="3">
    <source>
        <dbReference type="ARBA" id="ARBA00022679"/>
    </source>
</evidence>
<evidence type="ECO:0000313" key="7">
    <source>
        <dbReference type="EMBL" id="GLQ15980.1"/>
    </source>
</evidence>
<proteinExistence type="inferred from homology"/>
<keyword evidence="5" id="KW-1133">Transmembrane helix</keyword>
<evidence type="ECO:0000313" key="8">
    <source>
        <dbReference type="Proteomes" id="UP001161405"/>
    </source>
</evidence>
<reference evidence="7" key="1">
    <citation type="journal article" date="2014" name="Int. J. Syst. Evol. Microbiol.">
        <title>Complete genome of a new Firmicutes species belonging to the dominant human colonic microbiota ('Ruminococcus bicirculans') reveals two chromosomes and a selective capacity to utilize plant glucans.</title>
        <authorList>
            <consortium name="NISC Comparative Sequencing Program"/>
            <person name="Wegmann U."/>
            <person name="Louis P."/>
            <person name="Goesmann A."/>
            <person name="Henrissat B."/>
            <person name="Duncan S.H."/>
            <person name="Flint H.J."/>
        </authorList>
    </citation>
    <scope>NUCLEOTIDE SEQUENCE</scope>
    <source>
        <strain evidence="7">NBRC 107169</strain>
    </source>
</reference>
<gene>
    <name evidence="7" type="ORF">GCM10007879_02290</name>
</gene>
<dbReference type="InterPro" id="IPR001173">
    <property type="entry name" value="Glyco_trans_2-like"/>
</dbReference>
<keyword evidence="3 7" id="KW-0808">Transferase</keyword>
<keyword evidence="5" id="KW-0812">Transmembrane</keyword>
<feature type="transmembrane region" description="Helical" evidence="5">
    <location>
        <begin position="569"/>
        <end position="591"/>
    </location>
</feature>
<comment type="caution">
    <text evidence="7">The sequence shown here is derived from an EMBL/GenBank/DDBJ whole genome shotgun (WGS) entry which is preliminary data.</text>
</comment>
<organism evidence="7 8">
    <name type="scientific">Maritalea porphyrae</name>
    <dbReference type="NCBI Taxonomy" id="880732"/>
    <lineage>
        <taxon>Bacteria</taxon>
        <taxon>Pseudomonadati</taxon>
        <taxon>Pseudomonadota</taxon>
        <taxon>Alphaproteobacteria</taxon>
        <taxon>Hyphomicrobiales</taxon>
        <taxon>Devosiaceae</taxon>
        <taxon>Maritalea</taxon>
    </lineage>
</organism>
<evidence type="ECO:0000259" key="6">
    <source>
        <dbReference type="Pfam" id="PF13632"/>
    </source>
</evidence>
<dbReference type="PANTHER" id="PTHR43630">
    <property type="entry name" value="POLY-BETA-1,6-N-ACETYL-D-GLUCOSAMINE SYNTHASE"/>
    <property type="match status" value="1"/>
</dbReference>
<feature type="compositionally biased region" description="Low complexity" evidence="4">
    <location>
        <begin position="615"/>
        <end position="632"/>
    </location>
</feature>
<protein>
    <submittedName>
        <fullName evidence="7">Glycosyl transferase</fullName>
    </submittedName>
</protein>
<dbReference type="PANTHER" id="PTHR43630:SF1">
    <property type="entry name" value="POLY-BETA-1,6-N-ACETYL-D-GLUCOSAMINE SYNTHASE"/>
    <property type="match status" value="1"/>
</dbReference>
<comment type="similarity">
    <text evidence="1">Belongs to the glycosyltransferase 2 family.</text>
</comment>